<evidence type="ECO:0000259" key="7">
    <source>
        <dbReference type="PROSITE" id="PS51465"/>
    </source>
</evidence>
<feature type="region of interest" description="Disordered" evidence="5">
    <location>
        <begin position="608"/>
        <end position="639"/>
    </location>
</feature>
<sequence length="1153" mass="131336">MLLTLAVCLIQGFCKHFFHIFPKETCSEYRVLMKNGKLFCSQDKKSFQSPDGIMFVNKCAMCKMILEKEAKSQKRYRLLTRASRATAPGKDICSDFRPYVRDGRLGCTRENDPVLGPDGRTHGNKCAMCAELFLKEAEENAKRENETRIRRSAEKDLCKEYENQVGNGRLFCTRESDPIRGPDGRIHGNKCALCAEIFKQQFSEEKNKADEILRKANEKAKRDTEKLCIEYQDRAKNGVLFCTRENDPVRGPDGKMHGNLCSMCLAFYQAEEKEKKKKEGESRNKRQTETTPSFEELCREYRKSRKNGQLLCTRENDPVQGPDGKMHGNTCSMCEAFFQQEDRAKAKTKREDAKELCSEFRNQVRNGMLICTRENDPVRGPDGKMHGNKCAMCASLFKLEEEEKKNNGKKEKDKARSAKVKRETVQELCSEFRNQVRNGMLICTRENDPVRGPDGKMHGNKCAMCASLFRLEEEKKNVGKEENEKAETEKVKREAAQELCSEYRNYMRNGQLPCTRENDPIEGPDGKIHGNICSMCEAFFQQEAKEKAAAKSRKAKREAEKDACSEFRSLLQNGNLFCTRENDPVRGPDGKTHGNKCAMCKAVFQKEDEERKRKKEEDQRNAAGHGSSGGGRGKAKDQCAEYREKMKDGKLSCTRESDPVRDADGKSYNNKCTMCKEILQREAEEKNRQSVYRSNGTDSASGKDVCDEFRSQMKNGKLICTRESDPVRGSDGKTHGNKCAMCKEKLEREAAEKKKEEGDYTRNTTGKDKEKQDQCHEFRNMVRDGKLICTKENNPVRGPYGKTYANKCAMCQSILKGKIDGKGEQDQEVFQVLFYVSLYFQDQCREVRNEAEDGKFRESGRSLASIARISADECSNFRQHVRNDELMCTRENDPVLGADGKLYKNKCYMCRSIFEKEALDRIRLEEKPSHFRSSEEEDSSESSISSLNSEMCKHYRILPRMGYLCPKNLQPVCGDDGQTYNNPCMLCHENLYLSFPSFETSCSVLEYAKRIHTYAVKEGVRRTASKKQHLLTSNDAKVVALRVQKKCLEERPSIFSVDFFNGLPDKCHFCSFVEYFNSKSMGGSRIPSFIITMNSITTFAILALAAMTWAVTPPGIKDLNSGNFIIMNAGRLSAPHIQKYAPWSTYLTVDLMG</sequence>
<dbReference type="Pfam" id="PF00050">
    <property type="entry name" value="Kazal_1"/>
    <property type="match status" value="10"/>
</dbReference>
<dbReference type="AlphaFoldDB" id="A0A6B0R9R7"/>
<feature type="region of interest" description="Disordered" evidence="5">
    <location>
        <begin position="753"/>
        <end position="773"/>
    </location>
</feature>
<dbReference type="PROSITE" id="PS00282">
    <property type="entry name" value="KAZAL_1"/>
    <property type="match status" value="1"/>
</dbReference>
<keyword evidence="6" id="KW-0812">Transmembrane</keyword>
<feature type="transmembrane region" description="Helical" evidence="6">
    <location>
        <begin position="1089"/>
        <end position="1111"/>
    </location>
</feature>
<feature type="domain" description="Kazal-like" evidence="7">
    <location>
        <begin position="633"/>
        <end position="699"/>
    </location>
</feature>
<dbReference type="Gene3D" id="3.30.60.30">
    <property type="match status" value="14"/>
</dbReference>
<keyword evidence="6" id="KW-1133">Transmembrane helix</keyword>
<dbReference type="InterPro" id="IPR050159">
    <property type="entry name" value="Kazal-type_SerProtInhib"/>
</dbReference>
<feature type="compositionally biased region" description="Basic and acidic residues" evidence="5">
    <location>
        <begin position="608"/>
        <end position="620"/>
    </location>
</feature>
<dbReference type="CDD" id="cd00104">
    <property type="entry name" value="KAZAL_FS"/>
    <property type="match status" value="2"/>
</dbReference>
<dbReference type="InterPro" id="IPR002350">
    <property type="entry name" value="Kazal_dom"/>
</dbReference>
<keyword evidence="9" id="KW-1185">Reference proteome</keyword>
<gene>
    <name evidence="8" type="ORF">E5288_WYG019301</name>
</gene>
<evidence type="ECO:0000256" key="4">
    <source>
        <dbReference type="SAM" id="Coils"/>
    </source>
</evidence>
<evidence type="ECO:0000256" key="1">
    <source>
        <dbReference type="ARBA" id="ARBA00004613"/>
    </source>
</evidence>
<keyword evidence="4" id="KW-0175">Coiled coil</keyword>
<dbReference type="SUPFAM" id="SSF100895">
    <property type="entry name" value="Kazal-type serine protease inhibitors"/>
    <property type="match status" value="14"/>
</dbReference>
<feature type="domain" description="Kazal-like" evidence="7">
    <location>
        <begin position="351"/>
        <end position="412"/>
    </location>
</feature>
<dbReference type="PROSITE" id="PS51465">
    <property type="entry name" value="KAZAL_2"/>
    <property type="match status" value="4"/>
</dbReference>
<proteinExistence type="predicted"/>
<evidence type="ECO:0000256" key="5">
    <source>
        <dbReference type="SAM" id="MobiDB-lite"/>
    </source>
</evidence>
<dbReference type="PANTHER" id="PTHR47499:SF1">
    <property type="entry name" value="SERINE PROTEASE INHIBITOR KAZAL-TYPE 7"/>
    <property type="match status" value="1"/>
</dbReference>
<comment type="subcellular location">
    <subcellularLocation>
        <location evidence="1">Secreted</location>
    </subcellularLocation>
</comment>
<keyword evidence="6" id="KW-0472">Membrane</keyword>
<dbReference type="EMBL" id="VBQZ03000035">
    <property type="protein sequence ID" value="MXQ86959.1"/>
    <property type="molecule type" value="Genomic_DNA"/>
</dbReference>
<evidence type="ECO:0000256" key="6">
    <source>
        <dbReference type="SAM" id="Phobius"/>
    </source>
</evidence>
<feature type="compositionally biased region" description="Polar residues" evidence="5">
    <location>
        <begin position="689"/>
        <end position="700"/>
    </location>
</feature>
<name>A0A6B0R9R7_9CETA</name>
<comment type="caution">
    <text evidence="8">The sequence shown here is derived from an EMBL/GenBank/DDBJ whole genome shotgun (WGS) entry which is preliminary data.</text>
</comment>
<protein>
    <recommendedName>
        <fullName evidence="7">Kazal-like domain-containing protein</fullName>
    </recommendedName>
</protein>
<reference evidence="8" key="1">
    <citation type="submission" date="2019-10" db="EMBL/GenBank/DDBJ databases">
        <title>The sequence and de novo assembly of the wild yak genome.</title>
        <authorList>
            <person name="Liu Y."/>
        </authorList>
    </citation>
    <scope>NUCLEOTIDE SEQUENCE [LARGE SCALE GENOMIC DNA]</scope>
    <source>
        <strain evidence="8">WY2019</strain>
    </source>
</reference>
<evidence type="ECO:0000313" key="9">
    <source>
        <dbReference type="Proteomes" id="UP000322234"/>
    </source>
</evidence>
<dbReference type="InterPro" id="IPR036058">
    <property type="entry name" value="Kazal_dom_sf"/>
</dbReference>
<accession>A0A6B0R9R7</accession>
<feature type="coiled-coil region" evidence="4">
    <location>
        <begin position="199"/>
        <end position="226"/>
    </location>
</feature>
<keyword evidence="3" id="KW-1015">Disulfide bond</keyword>
<evidence type="ECO:0000256" key="2">
    <source>
        <dbReference type="ARBA" id="ARBA00022525"/>
    </source>
</evidence>
<dbReference type="SMART" id="SM00280">
    <property type="entry name" value="KAZAL"/>
    <property type="match status" value="13"/>
</dbReference>
<evidence type="ECO:0000256" key="3">
    <source>
        <dbReference type="ARBA" id="ARBA00023157"/>
    </source>
</evidence>
<organism evidence="8 9">
    <name type="scientific">Bos mutus</name>
    <name type="common">wild yak</name>
    <dbReference type="NCBI Taxonomy" id="72004"/>
    <lineage>
        <taxon>Eukaryota</taxon>
        <taxon>Metazoa</taxon>
        <taxon>Chordata</taxon>
        <taxon>Craniata</taxon>
        <taxon>Vertebrata</taxon>
        <taxon>Euteleostomi</taxon>
        <taxon>Mammalia</taxon>
        <taxon>Eutheria</taxon>
        <taxon>Laurasiatheria</taxon>
        <taxon>Artiodactyla</taxon>
        <taxon>Ruminantia</taxon>
        <taxon>Pecora</taxon>
        <taxon>Bovidae</taxon>
        <taxon>Bovinae</taxon>
        <taxon>Bos</taxon>
    </lineage>
</organism>
<feature type="coiled-coil region" evidence="4">
    <location>
        <begin position="471"/>
        <end position="498"/>
    </location>
</feature>
<dbReference type="PANTHER" id="PTHR47499">
    <property type="entry name" value="SERINE PROTEASE INHIBITOR KAZAL-TYPE 7 SPINK7"/>
    <property type="match status" value="1"/>
</dbReference>
<feature type="domain" description="Kazal-like" evidence="7">
    <location>
        <begin position="700"/>
        <end position="762"/>
    </location>
</feature>
<keyword evidence="2" id="KW-0964">Secreted</keyword>
<evidence type="ECO:0000313" key="8">
    <source>
        <dbReference type="EMBL" id="MXQ86959.1"/>
    </source>
</evidence>
<dbReference type="GO" id="GO:0005576">
    <property type="term" value="C:extracellular region"/>
    <property type="evidence" value="ECO:0007669"/>
    <property type="project" value="UniProtKB-SubCell"/>
</dbReference>
<dbReference type="Proteomes" id="UP000322234">
    <property type="component" value="Unassembled WGS sequence"/>
</dbReference>
<feature type="domain" description="Kazal-like" evidence="7">
    <location>
        <begin position="946"/>
        <end position="1004"/>
    </location>
</feature>
<dbReference type="FunFam" id="3.30.60.30:FF:000001">
    <property type="entry name" value="Serine peptidase inhibitor, Kazal type 5"/>
    <property type="match status" value="12"/>
</dbReference>
<feature type="region of interest" description="Disordered" evidence="5">
    <location>
        <begin position="683"/>
        <end position="704"/>
    </location>
</feature>